<evidence type="ECO:0000313" key="1">
    <source>
        <dbReference type="EMBL" id="MEX3935927.1"/>
    </source>
</evidence>
<evidence type="ECO:0000313" key="2">
    <source>
        <dbReference type="Proteomes" id="UP001558850"/>
    </source>
</evidence>
<comment type="caution">
    <text evidence="1">The sequence shown here is derived from an EMBL/GenBank/DDBJ whole genome shotgun (WGS) entry which is preliminary data.</text>
</comment>
<organism evidence="1 2">
    <name type="scientific">Paraburkholderia phymatum</name>
    <dbReference type="NCBI Taxonomy" id="148447"/>
    <lineage>
        <taxon>Bacteria</taxon>
        <taxon>Pseudomonadati</taxon>
        <taxon>Pseudomonadota</taxon>
        <taxon>Betaproteobacteria</taxon>
        <taxon>Burkholderiales</taxon>
        <taxon>Burkholderiaceae</taxon>
        <taxon>Paraburkholderia</taxon>
    </lineage>
</organism>
<protein>
    <submittedName>
        <fullName evidence="1">UDP-2,4-diacetamido-2,4, 6-trideoxy-beta-L-altropyranose hydrolase</fullName>
        <ecNumber evidence="1">3.6.1.57</ecNumber>
    </submittedName>
</protein>
<dbReference type="EMBL" id="JBFRCH010000025">
    <property type="protein sequence ID" value="MEX3935927.1"/>
    <property type="molecule type" value="Genomic_DNA"/>
</dbReference>
<dbReference type="EC" id="3.6.1.57" evidence="1"/>
<name>A0ACC6U8P3_9BURK</name>
<dbReference type="Proteomes" id="UP001558850">
    <property type="component" value="Unassembled WGS sequence"/>
</dbReference>
<reference evidence="1" key="1">
    <citation type="submission" date="2024-07" db="EMBL/GenBank/DDBJ databases">
        <title>A survey of Mimosa microsymbionts across Brazilian biomes reveals a high diversity of Paraburkholderia nodulating endemic species, but also that Cupriavidus is common as a symbiont of widespread species.</title>
        <authorList>
            <person name="Rouws L."/>
            <person name="Barauna A."/>
            <person name="Beukes C."/>
            <person name="Rouws J.R.C."/>
            <person name="De Faria S.M."/>
            <person name="Gross E."/>
            <person name="Bueno Dos Reis Junior F."/>
            <person name="Simon M.F."/>
            <person name="Maluk M."/>
            <person name="Odee D.W."/>
            <person name="Kenicer G."/>
            <person name="Young J.P.W."/>
            <person name="Reis V.M."/>
            <person name="Zilli J."/>
            <person name="James E.K."/>
        </authorList>
    </citation>
    <scope>NUCLEOTIDE SEQUENCE</scope>
    <source>
        <strain evidence="1">EG181B</strain>
    </source>
</reference>
<keyword evidence="2" id="KW-1185">Reference proteome</keyword>
<gene>
    <name evidence="1" type="primary">pseG</name>
    <name evidence="1" type="ORF">AB4Y32_29750</name>
</gene>
<accession>A0ACC6U8P3</accession>
<keyword evidence="1" id="KW-0378">Hydrolase</keyword>
<proteinExistence type="predicted"/>
<sequence>MDAAYSVAHASGARGPHSRGQGFRVNTLASQRDDGASNATSNATSPLRVAIRTDASVSMGSGHVMRCLTLADGLRAEGANVRFITRAHLGHLDALIEARGYPVHSLAPRDEHVVSAEPSHAAWLGCDWRMDLEDTARVLRSAGSVDWLVVDHYALDARWETPLREFAERIFVIDDLADRHHDADLLLDQNMIANAQQRYRSRVEPRCEQLTGVEYALLRPEFAALREIAKHRRVEAPARLLVFFGGVDATDETGKFLDAWSAYDAERFVAEVVIGANHPRRAQHEQCALPGVTVLGYVPAMAGLMTNADHAFGASGITSWERFCLGLNASVVSVADNQQPIAQFLGEQGWVDSLGDARDTTPETYRRALRALDPASAAAHARRERLMQAVDGLGVQRVVARLLGIQETR</sequence>